<protein>
    <submittedName>
        <fullName evidence="4">Uncharacterized protein</fullName>
    </submittedName>
</protein>
<feature type="signal peptide" evidence="3">
    <location>
        <begin position="1"/>
        <end position="19"/>
    </location>
</feature>
<evidence type="ECO:0000256" key="3">
    <source>
        <dbReference type="SAM" id="SignalP"/>
    </source>
</evidence>
<dbReference type="InterPro" id="IPR005220">
    <property type="entry name" value="CarO-like"/>
</dbReference>
<evidence type="ECO:0000313" key="4">
    <source>
        <dbReference type="EMBL" id="SCM73983.1"/>
    </source>
</evidence>
<keyword evidence="1 3" id="KW-0732">Signal</keyword>
<organism evidence="4">
    <name type="scientific">uncultured Desulfovibrio sp</name>
    <dbReference type="NCBI Taxonomy" id="167968"/>
    <lineage>
        <taxon>Bacteria</taxon>
        <taxon>Pseudomonadati</taxon>
        <taxon>Thermodesulfobacteriota</taxon>
        <taxon>Desulfovibrionia</taxon>
        <taxon>Desulfovibrionales</taxon>
        <taxon>Desulfovibrionaceae</taxon>
        <taxon>Desulfovibrio</taxon>
        <taxon>environmental samples</taxon>
    </lineage>
</organism>
<dbReference type="SUPFAM" id="SSF101756">
    <property type="entry name" value="Hypothetical protein YgiW"/>
    <property type="match status" value="1"/>
</dbReference>
<dbReference type="InterPro" id="IPR036700">
    <property type="entry name" value="BOBF_sf"/>
</dbReference>
<proteinExistence type="predicted"/>
<gene>
    <name evidence="4" type="ORF">KL86DES1_21661</name>
</gene>
<dbReference type="Gene3D" id="2.40.50.200">
    <property type="entry name" value="Bacterial OB-fold"/>
    <property type="match status" value="1"/>
</dbReference>
<dbReference type="RefSeq" id="WP_179980955.1">
    <property type="nucleotide sequence ID" value="NZ_LT608333.1"/>
</dbReference>
<dbReference type="Pfam" id="PF04076">
    <property type="entry name" value="BOF"/>
    <property type="match status" value="1"/>
</dbReference>
<accession>A0A212L8T1</accession>
<feature type="chain" id="PRO_5013324405" evidence="3">
    <location>
        <begin position="20"/>
        <end position="143"/>
    </location>
</feature>
<dbReference type="AlphaFoldDB" id="A0A212L8T1"/>
<feature type="region of interest" description="Disordered" evidence="2">
    <location>
        <begin position="28"/>
        <end position="47"/>
    </location>
</feature>
<reference evidence="4" key="1">
    <citation type="submission" date="2016-08" db="EMBL/GenBank/DDBJ databases">
        <authorList>
            <person name="Seilhamer J.J."/>
        </authorList>
    </citation>
    <scope>NUCLEOTIDE SEQUENCE</scope>
    <source>
        <strain evidence="4">86-1</strain>
    </source>
</reference>
<dbReference type="EMBL" id="FMJC01000002">
    <property type="protein sequence ID" value="SCM73983.1"/>
    <property type="molecule type" value="Genomic_DNA"/>
</dbReference>
<evidence type="ECO:0000256" key="2">
    <source>
        <dbReference type="SAM" id="MobiDB-lite"/>
    </source>
</evidence>
<dbReference type="NCBIfam" id="NF033674">
    <property type="entry name" value="stress_OB_fold"/>
    <property type="match status" value="1"/>
</dbReference>
<evidence type="ECO:0000256" key="1">
    <source>
        <dbReference type="ARBA" id="ARBA00022729"/>
    </source>
</evidence>
<sequence>MRYLLVLIVAAAIALPVQAANAAGNTASVGDSQGVAAPTPRKAPHGQKQSVAKLQEVDTIAKALTAPNKSPATIVGNIVEKVAGKKNHYIVDDGTGRMTVAIGPKALKGMNLTPDMKVSLKGRIRAAAGKAPVMGVRAVTIIK</sequence>
<name>A0A212L8T1_9BACT</name>